<dbReference type="GO" id="GO:0009279">
    <property type="term" value="C:cell outer membrane"/>
    <property type="evidence" value="ECO:0007669"/>
    <property type="project" value="UniProtKB-SubCell"/>
</dbReference>
<keyword evidence="5" id="KW-0762">Sugar transport</keyword>
<evidence type="ECO:0000256" key="8">
    <source>
        <dbReference type="ARBA" id="ARBA00023047"/>
    </source>
</evidence>
<dbReference type="Proteomes" id="UP000248012">
    <property type="component" value="Unassembled WGS sequence"/>
</dbReference>
<comment type="subcellular location">
    <subcellularLocation>
        <location evidence="1">Cell outer membrane</location>
        <topology evidence="1">Multi-pass membrane protein</topology>
    </subcellularLocation>
</comment>
<evidence type="ECO:0000259" key="17">
    <source>
        <dbReference type="Pfam" id="PF22461"/>
    </source>
</evidence>
<dbReference type="PANTHER" id="PTHR33619">
    <property type="entry name" value="POLYSACCHARIDE EXPORT PROTEIN GFCE-RELATED"/>
    <property type="match status" value="1"/>
</dbReference>
<evidence type="ECO:0000256" key="14">
    <source>
        <dbReference type="ARBA" id="ARBA00023288"/>
    </source>
</evidence>
<keyword evidence="13" id="KW-0998">Cell outer membrane</keyword>
<comment type="similarity">
    <text evidence="2">Belongs to the BexD/CtrA/VexA family.</text>
</comment>
<evidence type="ECO:0000256" key="1">
    <source>
        <dbReference type="ARBA" id="ARBA00004571"/>
    </source>
</evidence>
<feature type="domain" description="Polysaccharide export protein N-terminal" evidence="16">
    <location>
        <begin position="67"/>
        <end position="146"/>
    </location>
</feature>
<evidence type="ECO:0000259" key="16">
    <source>
        <dbReference type="Pfam" id="PF02563"/>
    </source>
</evidence>
<dbReference type="OrthoDB" id="7198507at2"/>
<keyword evidence="9" id="KW-0406">Ion transport</keyword>
<evidence type="ECO:0000256" key="15">
    <source>
        <dbReference type="SAM" id="MobiDB-lite"/>
    </source>
</evidence>
<evidence type="ECO:0000256" key="9">
    <source>
        <dbReference type="ARBA" id="ARBA00023065"/>
    </source>
</evidence>
<proteinExistence type="inferred from homology"/>
<keyword evidence="14" id="KW-0449">Lipoprotein</keyword>
<evidence type="ECO:0000256" key="7">
    <source>
        <dbReference type="ARBA" id="ARBA00022729"/>
    </source>
</evidence>
<reference evidence="18 19" key="1">
    <citation type="submission" date="2018-05" db="EMBL/GenBank/DDBJ databases">
        <title>Oceanovita maritima gen. nov., sp. nov., a marine bacterium in the family Rhodobacteraceae isolated from surface seawater of Lundu port Xiamen, China.</title>
        <authorList>
            <person name="Hetharua B.H."/>
            <person name="Min D."/>
            <person name="Liao H."/>
            <person name="Tian Y."/>
        </authorList>
    </citation>
    <scope>NUCLEOTIDE SEQUENCE [LARGE SCALE GENOMIC DNA]</scope>
    <source>
        <strain evidence="18 19">FSX-11</strain>
    </source>
</reference>
<dbReference type="Pfam" id="PF02563">
    <property type="entry name" value="Poly_export"/>
    <property type="match status" value="1"/>
</dbReference>
<dbReference type="GO" id="GO:0015159">
    <property type="term" value="F:polysaccharide transmembrane transporter activity"/>
    <property type="evidence" value="ECO:0007669"/>
    <property type="project" value="InterPro"/>
</dbReference>
<sequence>MTTLSGCDLPRGAAINTQVLREQNAENPSFAVVPVSRANTTELAEWPSTGRQSQTGWIGATRGPASPVIRTGDSIEIAIWDSQENSLLTAPEQKTAQMPRTTVSANGSVFLPYAGEVVIRGLTPERAREAVQQALGQVLADAQVQLSHTPGRQNAADLVSGVRNPGSIPLADRNTSILSLIAQGGGIAPDLTNPVVRLIRNGKTYQISAEKLFANGDYNTLLRGGDKVVIESDRRRFTALGATGSEELVAFPQEDLTAIEALALIGGLQDTRANPKGVLVLREYAAEALRADGSGPAMEDVVFTFDLTTADGLFAARNFHINPDDTVLATESPVTSARTILGLLGTSVGVANTLSQ</sequence>
<evidence type="ECO:0000256" key="5">
    <source>
        <dbReference type="ARBA" id="ARBA00022597"/>
    </source>
</evidence>
<dbReference type="InterPro" id="IPR054765">
    <property type="entry name" value="SLBB_dom"/>
</dbReference>
<evidence type="ECO:0000313" key="18">
    <source>
        <dbReference type="EMBL" id="PYC49249.1"/>
    </source>
</evidence>
<keyword evidence="3" id="KW-0813">Transport</keyword>
<name>A0A2V4MUZ8_9RHOB</name>
<gene>
    <name evidence="18" type="ORF">DI396_02215</name>
</gene>
<evidence type="ECO:0000313" key="19">
    <source>
        <dbReference type="Proteomes" id="UP000248012"/>
    </source>
</evidence>
<evidence type="ECO:0000256" key="10">
    <source>
        <dbReference type="ARBA" id="ARBA00023114"/>
    </source>
</evidence>
<dbReference type="GO" id="GO:0015288">
    <property type="term" value="F:porin activity"/>
    <property type="evidence" value="ECO:0007669"/>
    <property type="project" value="UniProtKB-KW"/>
</dbReference>
<dbReference type="InterPro" id="IPR049712">
    <property type="entry name" value="Poly_export"/>
</dbReference>
<dbReference type="InterPro" id="IPR003715">
    <property type="entry name" value="Poly_export_N"/>
</dbReference>
<dbReference type="AlphaFoldDB" id="A0A2V4MUZ8"/>
<keyword evidence="19" id="KW-1185">Reference proteome</keyword>
<keyword evidence="10" id="KW-0626">Porin</keyword>
<keyword evidence="7" id="KW-0732">Signal</keyword>
<dbReference type="EMBL" id="QFVT01000002">
    <property type="protein sequence ID" value="PYC49249.1"/>
    <property type="molecule type" value="Genomic_DNA"/>
</dbReference>
<evidence type="ECO:0000256" key="3">
    <source>
        <dbReference type="ARBA" id="ARBA00022448"/>
    </source>
</evidence>
<keyword evidence="6" id="KW-0812">Transmembrane</keyword>
<protein>
    <submittedName>
        <fullName evidence="18">Polysaccharide biosynthesis protein</fullName>
    </submittedName>
</protein>
<keyword evidence="4" id="KW-1134">Transmembrane beta strand</keyword>
<dbReference type="Gene3D" id="3.10.560.10">
    <property type="entry name" value="Outer membrane lipoprotein wza domain like"/>
    <property type="match status" value="2"/>
</dbReference>
<keyword evidence="8" id="KW-0625">Polysaccharide transport</keyword>
<dbReference type="Pfam" id="PF22461">
    <property type="entry name" value="SLBB_2"/>
    <property type="match status" value="1"/>
</dbReference>
<evidence type="ECO:0000256" key="6">
    <source>
        <dbReference type="ARBA" id="ARBA00022692"/>
    </source>
</evidence>
<evidence type="ECO:0000256" key="11">
    <source>
        <dbReference type="ARBA" id="ARBA00023136"/>
    </source>
</evidence>
<feature type="region of interest" description="Disordered" evidence="15">
    <location>
        <begin position="45"/>
        <end position="65"/>
    </location>
</feature>
<feature type="domain" description="SLBB" evidence="17">
    <location>
        <begin position="162"/>
        <end position="229"/>
    </location>
</feature>
<dbReference type="GO" id="GO:0046930">
    <property type="term" value="C:pore complex"/>
    <property type="evidence" value="ECO:0007669"/>
    <property type="project" value="UniProtKB-KW"/>
</dbReference>
<evidence type="ECO:0000256" key="4">
    <source>
        <dbReference type="ARBA" id="ARBA00022452"/>
    </source>
</evidence>
<accession>A0A2V4MUZ8</accession>
<comment type="caution">
    <text evidence="18">The sequence shown here is derived from an EMBL/GenBank/DDBJ whole genome shotgun (WGS) entry which is preliminary data.</text>
</comment>
<keyword evidence="11" id="KW-0472">Membrane</keyword>
<keyword evidence="12" id="KW-0564">Palmitate</keyword>
<dbReference type="Gene3D" id="3.30.1950.10">
    <property type="entry name" value="wza like domain"/>
    <property type="match status" value="1"/>
</dbReference>
<dbReference type="PANTHER" id="PTHR33619:SF3">
    <property type="entry name" value="POLYSACCHARIDE EXPORT PROTEIN GFCE-RELATED"/>
    <property type="match status" value="1"/>
</dbReference>
<organism evidence="18 19">
    <name type="scientific">Litorivita pollutaquae</name>
    <dbReference type="NCBI Taxonomy" id="2200892"/>
    <lineage>
        <taxon>Bacteria</taxon>
        <taxon>Pseudomonadati</taxon>
        <taxon>Pseudomonadota</taxon>
        <taxon>Alphaproteobacteria</taxon>
        <taxon>Rhodobacterales</taxon>
        <taxon>Paracoccaceae</taxon>
        <taxon>Litorivita</taxon>
    </lineage>
</organism>
<dbReference type="GO" id="GO:0006811">
    <property type="term" value="P:monoatomic ion transport"/>
    <property type="evidence" value="ECO:0007669"/>
    <property type="project" value="UniProtKB-KW"/>
</dbReference>
<evidence type="ECO:0000256" key="13">
    <source>
        <dbReference type="ARBA" id="ARBA00023237"/>
    </source>
</evidence>
<evidence type="ECO:0000256" key="2">
    <source>
        <dbReference type="ARBA" id="ARBA00009450"/>
    </source>
</evidence>
<evidence type="ECO:0000256" key="12">
    <source>
        <dbReference type="ARBA" id="ARBA00023139"/>
    </source>
</evidence>